<feature type="signal peptide" evidence="1">
    <location>
        <begin position="1"/>
        <end position="26"/>
    </location>
</feature>
<dbReference type="Gene3D" id="3.40.50.1820">
    <property type="entry name" value="alpha/beta hydrolase"/>
    <property type="match status" value="1"/>
</dbReference>
<evidence type="ECO:0000313" key="2">
    <source>
        <dbReference type="EMBL" id="KFE58900.1"/>
    </source>
</evidence>
<evidence type="ECO:0000313" key="3">
    <source>
        <dbReference type="Proteomes" id="UP000028725"/>
    </source>
</evidence>
<accession>A0A085VTY7</accession>
<proteinExistence type="predicted"/>
<keyword evidence="3" id="KW-1185">Reference proteome</keyword>
<dbReference type="AlphaFoldDB" id="A0A085VTY7"/>
<reference evidence="2 3" key="1">
    <citation type="submission" date="2014-04" db="EMBL/GenBank/DDBJ databases">
        <title>Genome assembly of Hyalangium minutum DSM 14724.</title>
        <authorList>
            <person name="Sharma G."/>
            <person name="Subramanian S."/>
        </authorList>
    </citation>
    <scope>NUCLEOTIDE SEQUENCE [LARGE SCALE GENOMIC DNA]</scope>
    <source>
        <strain evidence="2 3">DSM 14724</strain>
    </source>
</reference>
<feature type="chain" id="PRO_5001799225" evidence="1">
    <location>
        <begin position="27"/>
        <end position="458"/>
    </location>
</feature>
<comment type="caution">
    <text evidence="2">The sequence shown here is derived from an EMBL/GenBank/DDBJ whole genome shotgun (WGS) entry which is preliminary data.</text>
</comment>
<dbReference type="SUPFAM" id="SSF53474">
    <property type="entry name" value="alpha/beta-Hydrolases"/>
    <property type="match status" value="1"/>
</dbReference>
<dbReference type="EMBL" id="JMCB01000034">
    <property type="protein sequence ID" value="KFE58900.1"/>
    <property type="molecule type" value="Genomic_DNA"/>
</dbReference>
<sequence>MHMHSRTGWLQAALCAVLLGASGAQAAVGVVFVHGTGDQSVGSATSGYWTQSAIDTMRNGRPYLIIGYPGATCAGFSQCSWGPIVDQIVPWMNANNITSFTVITHSNGSSPIRYMLGHTGAVSPNGNTVDSVTSRISQVIFSAPDLKGTPLANQVTTSGSFLNIANSVVEFFGGGSYNNPAVVQQRLDNMSVYNSNGTFAGGAGATTVGGKPISVVRGKAVYANLFSSDAHCGGYLYSIGLKAAALLGWGSFSAATDGFIGADSSGYFGNIIIDDARLNHHQSRRGCHNSGYLVGQKVASAPIPAPGNQTYAPETNVAAAGQACNNYYSGYATDFMTNHTVWKYGCSSSMLTNGYPEPDCLIAYGYASSYKVPSTASWNPYLNPANYPTYSTVCPDSWHGDGICDACLVAKYGFDATTGSTGANDCVQAPPGGSNWCGALAYDTYWGVHNYTVVRALH</sequence>
<dbReference type="Proteomes" id="UP000028725">
    <property type="component" value="Unassembled WGS sequence"/>
</dbReference>
<protein>
    <submittedName>
        <fullName evidence="2">Uncharacterized protein</fullName>
    </submittedName>
</protein>
<dbReference type="RefSeq" id="WP_044199843.1">
    <property type="nucleotide sequence ID" value="NZ_JMCB01000034.1"/>
</dbReference>
<organism evidence="2 3">
    <name type="scientific">Hyalangium minutum</name>
    <dbReference type="NCBI Taxonomy" id="394096"/>
    <lineage>
        <taxon>Bacteria</taxon>
        <taxon>Pseudomonadati</taxon>
        <taxon>Myxococcota</taxon>
        <taxon>Myxococcia</taxon>
        <taxon>Myxococcales</taxon>
        <taxon>Cystobacterineae</taxon>
        <taxon>Archangiaceae</taxon>
        <taxon>Hyalangium</taxon>
    </lineage>
</organism>
<gene>
    <name evidence="2" type="ORF">DB31_6197</name>
</gene>
<name>A0A085VTY7_9BACT</name>
<keyword evidence="1" id="KW-0732">Signal</keyword>
<dbReference type="STRING" id="394096.DB31_6197"/>
<evidence type="ECO:0000256" key="1">
    <source>
        <dbReference type="SAM" id="SignalP"/>
    </source>
</evidence>
<dbReference type="InterPro" id="IPR029058">
    <property type="entry name" value="AB_hydrolase_fold"/>
</dbReference>